<keyword evidence="2" id="KW-0813">Transport</keyword>
<keyword evidence="4" id="KW-0653">Protein transport</keyword>
<dbReference type="InterPro" id="IPR007252">
    <property type="entry name" value="Nup84/Nup107"/>
</dbReference>
<dbReference type="GO" id="GO:0000973">
    <property type="term" value="P:post-transcriptional tethering of RNA polymerase II gene DNA at nuclear periphery"/>
    <property type="evidence" value="ECO:0007669"/>
    <property type="project" value="TreeGrafter"/>
</dbReference>
<comment type="caution">
    <text evidence="8">The sequence shown here is derived from an EMBL/GenBank/DDBJ whole genome shotgun (WGS) entry which is preliminary data.</text>
</comment>
<sequence>MNASTKLYGGSFRNLYAEEAELWIEADWEHQDWFFNVQRDLLFLRQLACWAMSKSWLDVLVDLELARSQPGRMELLKRYGDGIGGCPGSLDIASHSAAGPENWPLQVLNKQPRNLSALLQKFHSGPHGDPQMIQFGAHLVLVLR</sequence>
<dbReference type="AlphaFoldDB" id="A0A9Q0JJ63"/>
<evidence type="ECO:0000256" key="6">
    <source>
        <dbReference type="ARBA" id="ARBA00023132"/>
    </source>
</evidence>
<keyword evidence="9" id="KW-1185">Reference proteome</keyword>
<evidence type="ECO:0000256" key="3">
    <source>
        <dbReference type="ARBA" id="ARBA00022816"/>
    </source>
</evidence>
<comment type="subcellular location">
    <subcellularLocation>
        <location evidence="1">Nucleus</location>
        <location evidence="1">Nuclear pore complex</location>
    </subcellularLocation>
</comment>
<dbReference type="OrthoDB" id="3098at2759"/>
<evidence type="ECO:0000313" key="9">
    <source>
        <dbReference type="Proteomes" id="UP001141552"/>
    </source>
</evidence>
<keyword evidence="5" id="KW-0811">Translocation</keyword>
<dbReference type="GO" id="GO:0006606">
    <property type="term" value="P:protein import into nucleus"/>
    <property type="evidence" value="ECO:0007669"/>
    <property type="project" value="TreeGrafter"/>
</dbReference>
<gene>
    <name evidence="8" type="ORF">Tsubulata_026054</name>
</gene>
<dbReference type="GO" id="GO:0031080">
    <property type="term" value="C:nuclear pore outer ring"/>
    <property type="evidence" value="ECO:0007669"/>
    <property type="project" value="TreeGrafter"/>
</dbReference>
<organism evidence="8 9">
    <name type="scientific">Turnera subulata</name>
    <dbReference type="NCBI Taxonomy" id="218843"/>
    <lineage>
        <taxon>Eukaryota</taxon>
        <taxon>Viridiplantae</taxon>
        <taxon>Streptophyta</taxon>
        <taxon>Embryophyta</taxon>
        <taxon>Tracheophyta</taxon>
        <taxon>Spermatophyta</taxon>
        <taxon>Magnoliopsida</taxon>
        <taxon>eudicotyledons</taxon>
        <taxon>Gunneridae</taxon>
        <taxon>Pentapetalae</taxon>
        <taxon>rosids</taxon>
        <taxon>fabids</taxon>
        <taxon>Malpighiales</taxon>
        <taxon>Passifloraceae</taxon>
        <taxon>Turnera</taxon>
    </lineage>
</organism>
<keyword evidence="7" id="KW-0539">Nucleus</keyword>
<protein>
    <submittedName>
        <fullName evidence="8">Uncharacterized protein</fullName>
    </submittedName>
</protein>
<evidence type="ECO:0000313" key="8">
    <source>
        <dbReference type="EMBL" id="KAJ4844531.1"/>
    </source>
</evidence>
<accession>A0A9Q0JJ63</accession>
<evidence type="ECO:0000256" key="4">
    <source>
        <dbReference type="ARBA" id="ARBA00022927"/>
    </source>
</evidence>
<dbReference type="PANTHER" id="PTHR13003">
    <property type="entry name" value="NUP107-RELATED"/>
    <property type="match status" value="1"/>
</dbReference>
<dbReference type="GO" id="GO:0006406">
    <property type="term" value="P:mRNA export from nucleus"/>
    <property type="evidence" value="ECO:0007669"/>
    <property type="project" value="TreeGrafter"/>
</dbReference>
<reference evidence="8" key="1">
    <citation type="submission" date="2022-02" db="EMBL/GenBank/DDBJ databases">
        <authorList>
            <person name="Henning P.M."/>
            <person name="McCubbin A.G."/>
            <person name="Shore J.S."/>
        </authorList>
    </citation>
    <scope>NUCLEOTIDE SEQUENCE</scope>
    <source>
        <strain evidence="8">F60SS</strain>
        <tissue evidence="8">Leaves</tissue>
    </source>
</reference>
<name>A0A9Q0JJ63_9ROSI</name>
<proteinExistence type="predicted"/>
<evidence type="ECO:0000256" key="1">
    <source>
        <dbReference type="ARBA" id="ARBA00004567"/>
    </source>
</evidence>
<reference evidence="8" key="2">
    <citation type="journal article" date="2023" name="Plants (Basel)">
        <title>Annotation of the Turnera subulata (Passifloraceae) Draft Genome Reveals the S-Locus Evolved after the Divergence of Turneroideae from Passifloroideae in a Stepwise Manner.</title>
        <authorList>
            <person name="Henning P.M."/>
            <person name="Roalson E.H."/>
            <person name="Mir W."/>
            <person name="McCubbin A.G."/>
            <person name="Shore J.S."/>
        </authorList>
    </citation>
    <scope>NUCLEOTIDE SEQUENCE</scope>
    <source>
        <strain evidence="8">F60SS</strain>
    </source>
</reference>
<dbReference type="EMBL" id="JAKUCV010001929">
    <property type="protein sequence ID" value="KAJ4844531.1"/>
    <property type="molecule type" value="Genomic_DNA"/>
</dbReference>
<dbReference type="PANTHER" id="PTHR13003:SF2">
    <property type="entry name" value="NUCLEAR PORE COMPLEX PROTEIN NUP107"/>
    <property type="match status" value="1"/>
</dbReference>
<keyword evidence="3" id="KW-0509">mRNA transport</keyword>
<dbReference type="GO" id="GO:0017056">
    <property type="term" value="F:structural constituent of nuclear pore"/>
    <property type="evidence" value="ECO:0007669"/>
    <property type="project" value="InterPro"/>
</dbReference>
<evidence type="ECO:0000256" key="5">
    <source>
        <dbReference type="ARBA" id="ARBA00023010"/>
    </source>
</evidence>
<dbReference type="Proteomes" id="UP001141552">
    <property type="component" value="Unassembled WGS sequence"/>
</dbReference>
<evidence type="ECO:0000256" key="7">
    <source>
        <dbReference type="ARBA" id="ARBA00023242"/>
    </source>
</evidence>
<evidence type="ECO:0000256" key="2">
    <source>
        <dbReference type="ARBA" id="ARBA00022448"/>
    </source>
</evidence>
<keyword evidence="6" id="KW-0906">Nuclear pore complex</keyword>